<dbReference type="GO" id="GO:0005886">
    <property type="term" value="C:plasma membrane"/>
    <property type="evidence" value="ECO:0007669"/>
    <property type="project" value="UniProtKB-SubCell"/>
</dbReference>
<dbReference type="GO" id="GO:0007165">
    <property type="term" value="P:signal transduction"/>
    <property type="evidence" value="ECO:0007669"/>
    <property type="project" value="UniProtKB-KW"/>
</dbReference>
<comment type="subcellular location">
    <subcellularLocation>
        <location evidence="1">Cell membrane</location>
        <topology evidence="1">Multi-pass membrane protein</topology>
    </subcellularLocation>
</comment>
<proteinExistence type="predicted"/>
<dbReference type="KEGG" id="ccun:CCUN_1363"/>
<gene>
    <name evidence="11" type="ORF">CCUN_1363</name>
</gene>
<keyword evidence="5 9" id="KW-1133">Transmembrane helix</keyword>
<evidence type="ECO:0000256" key="5">
    <source>
        <dbReference type="ARBA" id="ARBA00022989"/>
    </source>
</evidence>
<dbReference type="SUPFAM" id="SSF58104">
    <property type="entry name" value="Methyl-accepting chemotaxis protein (MCP) signaling domain"/>
    <property type="match status" value="1"/>
</dbReference>
<sequence>MTRTLGGKLILYIVTIFVVVIALVLGFNYNSTASEIRSLYRSIQQGVLDASYTTINITMNLEARQHLEAVAKEILSLDKNDVLSQRKILFETESLIKYPSMYIVYDDDGALIEENYEENKMQNQLSPHFTPPRELRQRFWYVETKNKRDSIVTPVYVSGSGKYEGQKLVTITYPLIKNGKFIGVLGVDLFINDFQKRFENFERKELPSLQVYITDSSGKIFSHRNAAIVENQNPLPQEIKLKELLKNNKEGEFTYEDPEGNNRIGFYRQFPFGWTIVSGARLDDYTDAINEIFIMSLAVFLAVLIISAAVLFFIIKKMTAPIEQIKISLLGLFKYINYETSTAPAPLPIKANDELGQMATAINENIRQTKLGFEQDNSAVKEAVETVGIVESGNLTARITSNPRNPQLVELKNVLNRLLDALQNRVGSDMNAIRSVFEEYKRLDFRNKIENATGNVEVTTNALGEEIIKMLRQSSEFANALAGESTKLQTAVQSLTSSSNSQAASLEETAAALEQITSSMQNVSQKTSDVITQSEDIKNVTGIIGDIADQINLLALNAAIEAARAGEHGRGFAVVADEVRKLAERTQKSLSEIEANTNLLVQSINDMAESIKEQTQGITQINESVSQIDQSTKDNVEIANESSIIANSVSTIANNILEDVNKKKF</sequence>
<dbReference type="InterPro" id="IPR004089">
    <property type="entry name" value="MCPsignal_dom"/>
</dbReference>
<evidence type="ECO:0000256" key="8">
    <source>
        <dbReference type="PROSITE-ProRule" id="PRU00284"/>
    </source>
</evidence>
<evidence type="ECO:0000256" key="7">
    <source>
        <dbReference type="ARBA" id="ARBA00023224"/>
    </source>
</evidence>
<dbReference type="GO" id="GO:0006935">
    <property type="term" value="P:chemotaxis"/>
    <property type="evidence" value="ECO:0007669"/>
    <property type="project" value="UniProtKB-KW"/>
</dbReference>
<evidence type="ECO:0000256" key="3">
    <source>
        <dbReference type="ARBA" id="ARBA00022500"/>
    </source>
</evidence>
<keyword evidence="3" id="KW-0145">Chemotaxis</keyword>
<organism evidence="11 12">
    <name type="scientific">Campylobacter cuniculorum DSM 23162 = LMG 24588</name>
    <dbReference type="NCBI Taxonomy" id="1121267"/>
    <lineage>
        <taxon>Bacteria</taxon>
        <taxon>Pseudomonadati</taxon>
        <taxon>Campylobacterota</taxon>
        <taxon>Epsilonproteobacteria</taxon>
        <taxon>Campylobacterales</taxon>
        <taxon>Campylobacteraceae</taxon>
        <taxon>Campylobacter</taxon>
    </lineage>
</organism>
<keyword evidence="4 9" id="KW-0812">Transmembrane</keyword>
<evidence type="ECO:0000313" key="12">
    <source>
        <dbReference type="Proteomes" id="UP000192902"/>
    </source>
</evidence>
<name>A0A1W6BXY7_9BACT</name>
<dbReference type="Gene3D" id="1.10.287.950">
    <property type="entry name" value="Methyl-accepting chemotaxis protein"/>
    <property type="match status" value="1"/>
</dbReference>
<evidence type="ECO:0000256" key="6">
    <source>
        <dbReference type="ARBA" id="ARBA00023136"/>
    </source>
</evidence>
<dbReference type="InterPro" id="IPR029151">
    <property type="entry name" value="Sensor-like_sf"/>
</dbReference>
<feature type="transmembrane region" description="Helical" evidence="9">
    <location>
        <begin position="292"/>
        <end position="315"/>
    </location>
</feature>
<feature type="domain" description="Methyl-accepting transducer" evidence="10">
    <location>
        <begin position="465"/>
        <end position="655"/>
    </location>
</feature>
<dbReference type="SMART" id="SM00283">
    <property type="entry name" value="MA"/>
    <property type="match status" value="1"/>
</dbReference>
<dbReference type="Gene3D" id="6.10.340.10">
    <property type="match status" value="1"/>
</dbReference>
<dbReference type="Pfam" id="PF00015">
    <property type="entry name" value="MCPsignal"/>
    <property type="match status" value="1"/>
</dbReference>
<feature type="transmembrane region" description="Helical" evidence="9">
    <location>
        <begin position="9"/>
        <end position="29"/>
    </location>
</feature>
<dbReference type="InterPro" id="IPR033479">
    <property type="entry name" value="dCache_1"/>
</dbReference>
<dbReference type="AlphaFoldDB" id="A0A1W6BXY7"/>
<evidence type="ECO:0000256" key="4">
    <source>
        <dbReference type="ARBA" id="ARBA00022692"/>
    </source>
</evidence>
<dbReference type="PROSITE" id="PS50111">
    <property type="entry name" value="CHEMOTAXIS_TRANSDUC_2"/>
    <property type="match status" value="1"/>
</dbReference>
<evidence type="ECO:0000256" key="1">
    <source>
        <dbReference type="ARBA" id="ARBA00004651"/>
    </source>
</evidence>
<keyword evidence="2" id="KW-1003">Cell membrane</keyword>
<evidence type="ECO:0000256" key="2">
    <source>
        <dbReference type="ARBA" id="ARBA00022475"/>
    </source>
</evidence>
<protein>
    <submittedName>
        <fullName evidence="11">Cache sensor-containing MCP-domain signal transduction protein</fullName>
    </submittedName>
</protein>
<dbReference type="SUPFAM" id="SSF103190">
    <property type="entry name" value="Sensory domain-like"/>
    <property type="match status" value="1"/>
</dbReference>
<evidence type="ECO:0000256" key="9">
    <source>
        <dbReference type="SAM" id="Phobius"/>
    </source>
</evidence>
<dbReference type="Proteomes" id="UP000192902">
    <property type="component" value="Chromosome"/>
</dbReference>
<dbReference type="EMBL" id="CP020867">
    <property type="protein sequence ID" value="ARJ56951.1"/>
    <property type="molecule type" value="Genomic_DNA"/>
</dbReference>
<dbReference type="Gene3D" id="3.30.450.20">
    <property type="entry name" value="PAS domain"/>
    <property type="match status" value="2"/>
</dbReference>
<dbReference type="OrthoDB" id="5348717at2"/>
<dbReference type="RefSeq" id="WP_027305900.1">
    <property type="nucleotide sequence ID" value="NZ_CP020867.1"/>
</dbReference>
<accession>A0A1W6BXY7</accession>
<evidence type="ECO:0000259" key="10">
    <source>
        <dbReference type="PROSITE" id="PS50111"/>
    </source>
</evidence>
<dbReference type="PANTHER" id="PTHR32089:SF112">
    <property type="entry name" value="LYSOZYME-LIKE PROTEIN-RELATED"/>
    <property type="match status" value="1"/>
</dbReference>
<dbReference type="STRING" id="1121267.CCUN_1363"/>
<reference evidence="11 12" key="1">
    <citation type="submission" date="2017-04" db="EMBL/GenBank/DDBJ databases">
        <title>Complete genome sequence of the Campylobacter cuniculorum type strain LMG24588.</title>
        <authorList>
            <person name="Miller W.G."/>
            <person name="Yee E."/>
            <person name="Revez J."/>
            <person name="Bono J.L."/>
            <person name="Rossi M."/>
        </authorList>
    </citation>
    <scope>NUCLEOTIDE SEQUENCE [LARGE SCALE GENOMIC DNA]</scope>
    <source>
        <strain evidence="11 12">LMG 24588</strain>
    </source>
</reference>
<dbReference type="PANTHER" id="PTHR32089">
    <property type="entry name" value="METHYL-ACCEPTING CHEMOTAXIS PROTEIN MCPB"/>
    <property type="match status" value="1"/>
</dbReference>
<keyword evidence="7 8" id="KW-0807">Transducer</keyword>
<dbReference type="CDD" id="cd12913">
    <property type="entry name" value="PDC1_MCP_like"/>
    <property type="match status" value="1"/>
</dbReference>
<dbReference type="Pfam" id="PF02743">
    <property type="entry name" value="dCache_1"/>
    <property type="match status" value="1"/>
</dbReference>
<dbReference type="CDD" id="cd18774">
    <property type="entry name" value="PDC2_HK_sensor"/>
    <property type="match status" value="1"/>
</dbReference>
<dbReference type="eggNOG" id="COG0840">
    <property type="taxonomic scope" value="Bacteria"/>
</dbReference>
<evidence type="ECO:0000313" key="11">
    <source>
        <dbReference type="EMBL" id="ARJ56951.1"/>
    </source>
</evidence>
<keyword evidence="6 9" id="KW-0472">Membrane</keyword>